<evidence type="ECO:0000256" key="5">
    <source>
        <dbReference type="ARBA" id="ARBA00012180"/>
    </source>
</evidence>
<comment type="subunit">
    <text evidence="4 11">Monomer.</text>
</comment>
<feature type="binding site" evidence="11">
    <location>
        <position position="70"/>
    </location>
    <ligand>
        <name>Mg(2+)</name>
        <dbReference type="ChEBI" id="CHEBI:18420"/>
        <label>1</label>
    </ligand>
</feature>
<name>A0A1H1RW28_9GAMM</name>
<evidence type="ECO:0000256" key="10">
    <source>
        <dbReference type="ARBA" id="ARBA00022842"/>
    </source>
</evidence>
<evidence type="ECO:0000256" key="11">
    <source>
        <dbReference type="HAMAP-Rule" id="MF_00042"/>
    </source>
</evidence>
<dbReference type="PANTHER" id="PTHR10642:SF26">
    <property type="entry name" value="RIBONUCLEASE H1"/>
    <property type="match status" value="1"/>
</dbReference>
<dbReference type="RefSeq" id="WP_093392632.1">
    <property type="nucleotide sequence ID" value="NZ_LT629736.1"/>
</dbReference>
<evidence type="ECO:0000256" key="2">
    <source>
        <dbReference type="ARBA" id="ARBA00004065"/>
    </source>
</evidence>
<evidence type="ECO:0000313" key="13">
    <source>
        <dbReference type="EMBL" id="SDS39940.1"/>
    </source>
</evidence>
<dbReference type="GO" id="GO:0003676">
    <property type="term" value="F:nucleic acid binding"/>
    <property type="evidence" value="ECO:0007669"/>
    <property type="project" value="InterPro"/>
</dbReference>
<dbReference type="HAMAP" id="MF_00042">
    <property type="entry name" value="RNase_H"/>
    <property type="match status" value="1"/>
</dbReference>
<keyword evidence="14" id="KW-1185">Reference proteome</keyword>
<dbReference type="InterPro" id="IPR012337">
    <property type="entry name" value="RNaseH-like_sf"/>
</dbReference>
<sequence>MTHTIEIFTDGACKGNPGPGGWGVLLRLGEHQKTLYGGELLTTNNRMELMAAIEGLAALKRPAKVVLTTDSEYVMKGIREWMPNWKKRGWKTAAKQPVKNADLWQKLDVLANQHEVEWRWVRGHSGHVENELADELANLGVAKVLAEKDKQNA</sequence>
<reference evidence="14" key="1">
    <citation type="submission" date="2016-10" db="EMBL/GenBank/DDBJ databases">
        <authorList>
            <person name="Varghese N."/>
            <person name="Submissions S."/>
        </authorList>
    </citation>
    <scope>NUCLEOTIDE SEQUENCE [LARGE SCALE GENOMIC DNA]</scope>
    <source>
        <strain evidence="14">NRRL B-51270</strain>
    </source>
</reference>
<feature type="binding site" evidence="11">
    <location>
        <position position="10"/>
    </location>
    <ligand>
        <name>Mg(2+)</name>
        <dbReference type="ChEBI" id="CHEBI:18420"/>
        <label>2</label>
    </ligand>
</feature>
<evidence type="ECO:0000256" key="7">
    <source>
        <dbReference type="ARBA" id="ARBA00022723"/>
    </source>
</evidence>
<dbReference type="Gene3D" id="3.30.420.10">
    <property type="entry name" value="Ribonuclease H-like superfamily/Ribonuclease H"/>
    <property type="match status" value="1"/>
</dbReference>
<evidence type="ECO:0000256" key="9">
    <source>
        <dbReference type="ARBA" id="ARBA00022801"/>
    </source>
</evidence>
<dbReference type="PANTHER" id="PTHR10642">
    <property type="entry name" value="RIBONUCLEASE H1"/>
    <property type="match status" value="1"/>
</dbReference>
<dbReference type="Pfam" id="PF00075">
    <property type="entry name" value="RNase_H"/>
    <property type="match status" value="1"/>
</dbReference>
<keyword evidence="9 11" id="KW-0378">Hydrolase</keyword>
<comment type="cofactor">
    <cofactor evidence="11">
        <name>Mg(2+)</name>
        <dbReference type="ChEBI" id="CHEBI:18420"/>
    </cofactor>
    <text evidence="11">Binds 1 Mg(2+) ion per subunit. May bind a second metal ion at a regulatory site, or after substrate binding.</text>
</comment>
<dbReference type="GO" id="GO:0043137">
    <property type="term" value="P:DNA replication, removal of RNA primer"/>
    <property type="evidence" value="ECO:0007669"/>
    <property type="project" value="TreeGrafter"/>
</dbReference>
<dbReference type="STRING" id="487184.SAMN05216421_1454"/>
<dbReference type="SUPFAM" id="SSF53098">
    <property type="entry name" value="Ribonuclease H-like"/>
    <property type="match status" value="1"/>
</dbReference>
<keyword evidence="10 11" id="KW-0460">Magnesium</keyword>
<proteinExistence type="inferred from homology"/>
<evidence type="ECO:0000313" key="14">
    <source>
        <dbReference type="Proteomes" id="UP000243207"/>
    </source>
</evidence>
<feature type="binding site" evidence="11">
    <location>
        <position position="48"/>
    </location>
    <ligand>
        <name>Mg(2+)</name>
        <dbReference type="ChEBI" id="CHEBI:18420"/>
        <label>1</label>
    </ligand>
</feature>
<evidence type="ECO:0000256" key="4">
    <source>
        <dbReference type="ARBA" id="ARBA00011245"/>
    </source>
</evidence>
<feature type="binding site" evidence="11">
    <location>
        <position position="10"/>
    </location>
    <ligand>
        <name>Mg(2+)</name>
        <dbReference type="ChEBI" id="CHEBI:18420"/>
        <label>1</label>
    </ligand>
</feature>
<dbReference type="FunFam" id="3.30.420.10:FF:000089">
    <property type="entry name" value="Ribonuclease H"/>
    <property type="match status" value="1"/>
</dbReference>
<dbReference type="GO" id="GO:0004523">
    <property type="term" value="F:RNA-DNA hybrid ribonuclease activity"/>
    <property type="evidence" value="ECO:0007669"/>
    <property type="project" value="UniProtKB-UniRule"/>
</dbReference>
<keyword evidence="7 11" id="KW-0479">Metal-binding</keyword>
<keyword evidence="11" id="KW-0963">Cytoplasm</keyword>
<keyword evidence="8 11" id="KW-0255">Endonuclease</keyword>
<dbReference type="GO" id="GO:0005737">
    <property type="term" value="C:cytoplasm"/>
    <property type="evidence" value="ECO:0007669"/>
    <property type="project" value="UniProtKB-SubCell"/>
</dbReference>
<dbReference type="InterPro" id="IPR050092">
    <property type="entry name" value="RNase_H"/>
</dbReference>
<dbReference type="InterPro" id="IPR036397">
    <property type="entry name" value="RNaseH_sf"/>
</dbReference>
<evidence type="ECO:0000256" key="8">
    <source>
        <dbReference type="ARBA" id="ARBA00022759"/>
    </source>
</evidence>
<dbReference type="AlphaFoldDB" id="A0A1H1RW28"/>
<evidence type="ECO:0000256" key="3">
    <source>
        <dbReference type="ARBA" id="ARBA00005300"/>
    </source>
</evidence>
<comment type="catalytic activity">
    <reaction evidence="1 11">
        <text>Endonucleolytic cleavage to 5'-phosphomonoester.</text>
        <dbReference type="EC" id="3.1.26.4"/>
    </reaction>
</comment>
<dbReference type="CDD" id="cd09278">
    <property type="entry name" value="RNase_HI_prokaryote_like"/>
    <property type="match status" value="1"/>
</dbReference>
<feature type="domain" description="RNase H type-1" evidence="12">
    <location>
        <begin position="1"/>
        <end position="142"/>
    </location>
</feature>
<evidence type="ECO:0000256" key="1">
    <source>
        <dbReference type="ARBA" id="ARBA00000077"/>
    </source>
</evidence>
<gene>
    <name evidence="11" type="primary">rnhA</name>
    <name evidence="13" type="ORF">SAMN05216421_1454</name>
</gene>
<dbReference type="InterPro" id="IPR022892">
    <property type="entry name" value="RNaseHI"/>
</dbReference>
<keyword evidence="6 11" id="KW-0540">Nuclease</keyword>
<dbReference type="GO" id="GO:0000287">
    <property type="term" value="F:magnesium ion binding"/>
    <property type="evidence" value="ECO:0007669"/>
    <property type="project" value="UniProtKB-UniRule"/>
</dbReference>
<accession>A0A1H1RW28</accession>
<dbReference type="InterPro" id="IPR002156">
    <property type="entry name" value="RNaseH_domain"/>
</dbReference>
<dbReference type="NCBIfam" id="NF001236">
    <property type="entry name" value="PRK00203.1"/>
    <property type="match status" value="1"/>
</dbReference>
<dbReference type="Proteomes" id="UP000243207">
    <property type="component" value="Chromosome I"/>
</dbReference>
<feature type="binding site" evidence="11">
    <location>
        <position position="134"/>
    </location>
    <ligand>
        <name>Mg(2+)</name>
        <dbReference type="ChEBI" id="CHEBI:18420"/>
        <label>2</label>
    </ligand>
</feature>
<comment type="similarity">
    <text evidence="3 11">Belongs to the RNase H family.</text>
</comment>
<comment type="function">
    <text evidence="2 11">Endonuclease that specifically degrades the RNA of RNA-DNA hybrids.</text>
</comment>
<organism evidence="13 14">
    <name type="scientific">Halopseudomonas xinjiangensis</name>
    <dbReference type="NCBI Taxonomy" id="487184"/>
    <lineage>
        <taxon>Bacteria</taxon>
        <taxon>Pseudomonadati</taxon>
        <taxon>Pseudomonadota</taxon>
        <taxon>Gammaproteobacteria</taxon>
        <taxon>Pseudomonadales</taxon>
        <taxon>Pseudomonadaceae</taxon>
        <taxon>Halopseudomonas</taxon>
    </lineage>
</organism>
<dbReference type="EC" id="3.1.26.4" evidence="5 11"/>
<evidence type="ECO:0000256" key="6">
    <source>
        <dbReference type="ARBA" id="ARBA00022722"/>
    </source>
</evidence>
<protein>
    <recommendedName>
        <fullName evidence="5 11">Ribonuclease H</fullName>
        <shortName evidence="11">RNase H</shortName>
        <ecNumber evidence="5 11">3.1.26.4</ecNumber>
    </recommendedName>
</protein>
<evidence type="ECO:0000259" key="12">
    <source>
        <dbReference type="PROSITE" id="PS50879"/>
    </source>
</evidence>
<dbReference type="OrthoDB" id="7845843at2"/>
<comment type="subcellular location">
    <subcellularLocation>
        <location evidence="11">Cytoplasm</location>
    </subcellularLocation>
</comment>
<dbReference type="PROSITE" id="PS50879">
    <property type="entry name" value="RNASE_H_1"/>
    <property type="match status" value="1"/>
</dbReference>
<dbReference type="EMBL" id="LT629736">
    <property type="protein sequence ID" value="SDS39940.1"/>
    <property type="molecule type" value="Genomic_DNA"/>
</dbReference>